<gene>
    <name evidence="1" type="ORF">K8V08_06605</name>
</gene>
<accession>A0A921SN81</accession>
<sequence>MSTHPQTDPRLEAFAGSHLLLLDPDLEPSDVVGLLRNLRPALGAGDHLAGEGGARSYRLSRHSQLSGPFPVDADMARVLALPPDVSAVFALSCPRDREPAPPPEWMPDVDGLVAAFPAGLPCREEGRVLDELLAVARRLRLAVRLADEPGLETRVLRPDADVTPNLFVYSANWLPPDLLLRHVATVAPQVRHPRPPLDRRGQPPVEPVELDAYAVEVPLEEELGPRAGIIEIQVHEDEYLPPSLVPHLTGTQIVYTLRWVDTDNVGRFPDADEELRGIRAFAIRTLEACAATIMTAVGGAAVDEAGFFVSAQQLREG</sequence>
<evidence type="ECO:0000313" key="1">
    <source>
        <dbReference type="EMBL" id="HJG80065.1"/>
    </source>
</evidence>
<evidence type="ECO:0000313" key="2">
    <source>
        <dbReference type="Proteomes" id="UP000784435"/>
    </source>
</evidence>
<dbReference type="Proteomes" id="UP000784435">
    <property type="component" value="Unassembled WGS sequence"/>
</dbReference>
<dbReference type="AlphaFoldDB" id="A0A921SN81"/>
<reference evidence="1" key="2">
    <citation type="submission" date="2021-09" db="EMBL/GenBank/DDBJ databases">
        <authorList>
            <person name="Gilroy R."/>
        </authorList>
    </citation>
    <scope>NUCLEOTIDE SEQUENCE</scope>
    <source>
        <strain evidence="1">ChiGjej5B5-7349</strain>
    </source>
</reference>
<protein>
    <submittedName>
        <fullName evidence="1">Uncharacterized protein</fullName>
    </submittedName>
</protein>
<comment type="caution">
    <text evidence="1">The sequence shown here is derived from an EMBL/GenBank/DDBJ whole genome shotgun (WGS) entry which is preliminary data.</text>
</comment>
<dbReference type="EMBL" id="DYUK01000144">
    <property type="protein sequence ID" value="HJG80065.1"/>
    <property type="molecule type" value="Genomic_DNA"/>
</dbReference>
<proteinExistence type="predicted"/>
<organism evidence="1 2">
    <name type="scientific">Brevibacterium senegalense</name>
    <dbReference type="NCBI Taxonomy" id="1033736"/>
    <lineage>
        <taxon>Bacteria</taxon>
        <taxon>Bacillati</taxon>
        <taxon>Actinomycetota</taxon>
        <taxon>Actinomycetes</taxon>
        <taxon>Micrococcales</taxon>
        <taxon>Brevibacteriaceae</taxon>
        <taxon>Brevibacterium</taxon>
    </lineage>
</organism>
<reference evidence="1" key="1">
    <citation type="journal article" date="2021" name="PeerJ">
        <title>Extensive microbial diversity within the chicken gut microbiome revealed by metagenomics and culture.</title>
        <authorList>
            <person name="Gilroy R."/>
            <person name="Ravi A."/>
            <person name="Getino M."/>
            <person name="Pursley I."/>
            <person name="Horton D.L."/>
            <person name="Alikhan N.F."/>
            <person name="Baker D."/>
            <person name="Gharbi K."/>
            <person name="Hall N."/>
            <person name="Watson M."/>
            <person name="Adriaenssens E.M."/>
            <person name="Foster-Nyarko E."/>
            <person name="Jarju S."/>
            <person name="Secka A."/>
            <person name="Antonio M."/>
            <person name="Oren A."/>
            <person name="Chaudhuri R.R."/>
            <person name="La Ragione R."/>
            <person name="Hildebrand F."/>
            <person name="Pallen M.J."/>
        </authorList>
    </citation>
    <scope>NUCLEOTIDE SEQUENCE</scope>
    <source>
        <strain evidence="1">ChiGjej5B5-7349</strain>
    </source>
</reference>
<name>A0A921SN81_9MICO</name>